<keyword evidence="4 7" id="KW-0472">Membrane</keyword>
<name>A0AAV4GIR0_9GAST</name>
<dbReference type="AlphaFoldDB" id="A0AAV4GIR0"/>
<organism evidence="10 11">
    <name type="scientific">Elysia marginata</name>
    <dbReference type="NCBI Taxonomy" id="1093978"/>
    <lineage>
        <taxon>Eukaryota</taxon>
        <taxon>Metazoa</taxon>
        <taxon>Spiralia</taxon>
        <taxon>Lophotrochozoa</taxon>
        <taxon>Mollusca</taxon>
        <taxon>Gastropoda</taxon>
        <taxon>Heterobranchia</taxon>
        <taxon>Euthyneura</taxon>
        <taxon>Panpulmonata</taxon>
        <taxon>Sacoglossa</taxon>
        <taxon>Placobranchoidea</taxon>
        <taxon>Plakobranchidae</taxon>
        <taxon>Elysia</taxon>
    </lineage>
</organism>
<dbReference type="InterPro" id="IPR052954">
    <property type="entry name" value="GPCR-Ligand_Int"/>
</dbReference>
<feature type="transmembrane region" description="Helical" evidence="7">
    <location>
        <begin position="88"/>
        <end position="112"/>
    </location>
</feature>
<dbReference type="PROSITE" id="PS00237">
    <property type="entry name" value="G_PROTEIN_RECEP_F1_1"/>
    <property type="match status" value="1"/>
</dbReference>
<keyword evidence="3 7" id="KW-1133">Transmembrane helix</keyword>
<dbReference type="PANTHER" id="PTHR46641">
    <property type="entry name" value="FMRFAMIDE RECEPTOR-RELATED"/>
    <property type="match status" value="1"/>
</dbReference>
<sequence>MNKLSPANLFVVLLGIFDACALSVKLSGQLMKQHGVHGHAWCCKFLDPLSISFSTTANWFLVLICLERFISVCYPLKKRYLFTKKRSFIIAAVLIGLMFTLIMTSLGVTRTFNKKKCFTNASFRWYFENVWLYLNVALHFFLPFILIIFLTSFIIHGLRKSREHRMSLVRKSNGSISRAKVLQDGGGAGKKSRSLSTPITPVTPTALHNQRMLDDTARLERTITLMLIAASIFFLVSALPMSLYYLLRGFRDNQEVTIETARWVLYQQIAYVCVDSSHAINFFLYFFTAKRFRVQLIRTVTGRARCCERRISPRRRSGNSSNIDQAYSGPDSKMATFNLTSSSQSNPSSRKISTTCLPQVSR</sequence>
<comment type="caution">
    <text evidence="10">The sequence shown here is derived from an EMBL/GenBank/DDBJ whole genome shotgun (WGS) entry which is preliminary data.</text>
</comment>
<keyword evidence="5" id="KW-0297">G-protein coupled receptor</keyword>
<evidence type="ECO:0000256" key="6">
    <source>
        <dbReference type="SAM" id="MobiDB-lite"/>
    </source>
</evidence>
<evidence type="ECO:0000313" key="11">
    <source>
        <dbReference type="Proteomes" id="UP000762676"/>
    </source>
</evidence>
<gene>
    <name evidence="10" type="ORF">ElyMa_006015100</name>
</gene>
<dbReference type="Pfam" id="PF00001">
    <property type="entry name" value="7tm_1"/>
    <property type="match status" value="1"/>
</dbReference>
<feature type="compositionally biased region" description="Low complexity" evidence="6">
    <location>
        <begin position="341"/>
        <end position="353"/>
    </location>
</feature>
<feature type="chain" id="PRO_5043999834" evidence="8">
    <location>
        <begin position="22"/>
        <end position="362"/>
    </location>
</feature>
<evidence type="ECO:0000256" key="5">
    <source>
        <dbReference type="RuleBase" id="RU000688"/>
    </source>
</evidence>
<dbReference type="PROSITE" id="PS50262">
    <property type="entry name" value="G_PROTEIN_RECEP_F1_2"/>
    <property type="match status" value="1"/>
</dbReference>
<accession>A0AAV4GIR0</accession>
<evidence type="ECO:0000259" key="9">
    <source>
        <dbReference type="PROSITE" id="PS50262"/>
    </source>
</evidence>
<comment type="similarity">
    <text evidence="5">Belongs to the G-protein coupled receptor 1 family.</text>
</comment>
<dbReference type="GO" id="GO:0016020">
    <property type="term" value="C:membrane"/>
    <property type="evidence" value="ECO:0007669"/>
    <property type="project" value="UniProtKB-SubCell"/>
</dbReference>
<dbReference type="GO" id="GO:0004930">
    <property type="term" value="F:G protein-coupled receptor activity"/>
    <property type="evidence" value="ECO:0007669"/>
    <property type="project" value="UniProtKB-KW"/>
</dbReference>
<feature type="transmembrane region" description="Helical" evidence="7">
    <location>
        <begin position="222"/>
        <end position="245"/>
    </location>
</feature>
<comment type="subcellular location">
    <subcellularLocation>
        <location evidence="1">Membrane</location>
    </subcellularLocation>
</comment>
<evidence type="ECO:0000256" key="4">
    <source>
        <dbReference type="ARBA" id="ARBA00023136"/>
    </source>
</evidence>
<dbReference type="SUPFAM" id="SSF81321">
    <property type="entry name" value="Family A G protein-coupled receptor-like"/>
    <property type="match status" value="1"/>
</dbReference>
<keyword evidence="8" id="KW-0732">Signal</keyword>
<dbReference type="PANTHER" id="PTHR46641:SF2">
    <property type="entry name" value="FMRFAMIDE RECEPTOR"/>
    <property type="match status" value="1"/>
</dbReference>
<evidence type="ECO:0000256" key="8">
    <source>
        <dbReference type="SAM" id="SignalP"/>
    </source>
</evidence>
<evidence type="ECO:0000256" key="7">
    <source>
        <dbReference type="SAM" id="Phobius"/>
    </source>
</evidence>
<keyword evidence="11" id="KW-1185">Reference proteome</keyword>
<proteinExistence type="inferred from homology"/>
<dbReference type="PRINTS" id="PR00237">
    <property type="entry name" value="GPCRRHODOPSN"/>
</dbReference>
<feature type="transmembrane region" description="Helical" evidence="7">
    <location>
        <begin position="265"/>
        <end position="288"/>
    </location>
</feature>
<dbReference type="EMBL" id="BMAT01012060">
    <property type="protein sequence ID" value="GFR84946.1"/>
    <property type="molecule type" value="Genomic_DNA"/>
</dbReference>
<feature type="transmembrane region" description="Helical" evidence="7">
    <location>
        <begin position="132"/>
        <end position="158"/>
    </location>
</feature>
<dbReference type="Gene3D" id="1.20.1070.10">
    <property type="entry name" value="Rhodopsin 7-helix transmembrane proteins"/>
    <property type="match status" value="1"/>
</dbReference>
<dbReference type="InterPro" id="IPR000276">
    <property type="entry name" value="GPCR_Rhodpsn"/>
</dbReference>
<feature type="region of interest" description="Disordered" evidence="6">
    <location>
        <begin position="338"/>
        <end position="362"/>
    </location>
</feature>
<protein>
    <submittedName>
        <fullName evidence="10">Thyrotropin-releasing hormone receptor</fullName>
    </submittedName>
</protein>
<evidence type="ECO:0000256" key="1">
    <source>
        <dbReference type="ARBA" id="ARBA00004370"/>
    </source>
</evidence>
<evidence type="ECO:0000313" key="10">
    <source>
        <dbReference type="EMBL" id="GFR84946.1"/>
    </source>
</evidence>
<evidence type="ECO:0000256" key="2">
    <source>
        <dbReference type="ARBA" id="ARBA00022692"/>
    </source>
</evidence>
<keyword evidence="5" id="KW-0807">Transducer</keyword>
<dbReference type="Proteomes" id="UP000762676">
    <property type="component" value="Unassembled WGS sequence"/>
</dbReference>
<reference evidence="10 11" key="1">
    <citation type="journal article" date="2021" name="Elife">
        <title>Chloroplast acquisition without the gene transfer in kleptoplastic sea slugs, Plakobranchus ocellatus.</title>
        <authorList>
            <person name="Maeda T."/>
            <person name="Takahashi S."/>
            <person name="Yoshida T."/>
            <person name="Shimamura S."/>
            <person name="Takaki Y."/>
            <person name="Nagai Y."/>
            <person name="Toyoda A."/>
            <person name="Suzuki Y."/>
            <person name="Arimoto A."/>
            <person name="Ishii H."/>
            <person name="Satoh N."/>
            <person name="Nishiyama T."/>
            <person name="Hasebe M."/>
            <person name="Maruyama T."/>
            <person name="Minagawa J."/>
            <person name="Obokata J."/>
            <person name="Shigenobu S."/>
        </authorList>
    </citation>
    <scope>NUCLEOTIDE SEQUENCE [LARGE SCALE GENOMIC DNA]</scope>
</reference>
<keyword evidence="5 10" id="KW-0675">Receptor</keyword>
<feature type="domain" description="G-protein coupled receptors family 1 profile" evidence="9">
    <location>
        <begin position="1"/>
        <end position="285"/>
    </location>
</feature>
<dbReference type="InterPro" id="IPR017452">
    <property type="entry name" value="GPCR_Rhodpsn_7TM"/>
</dbReference>
<keyword evidence="2 5" id="KW-0812">Transmembrane</keyword>
<feature type="signal peptide" evidence="8">
    <location>
        <begin position="1"/>
        <end position="21"/>
    </location>
</feature>
<evidence type="ECO:0000256" key="3">
    <source>
        <dbReference type="ARBA" id="ARBA00022989"/>
    </source>
</evidence>